<dbReference type="InterPro" id="IPR024791">
    <property type="entry name" value="Cyt_c/ubiquinol_Oxase_su3"/>
</dbReference>
<keyword evidence="11" id="KW-1185">Reference proteome</keyword>
<feature type="domain" description="Heme-copper oxidase subunit III family profile" evidence="9">
    <location>
        <begin position="30"/>
        <end position="206"/>
    </location>
</feature>
<evidence type="ECO:0000256" key="3">
    <source>
        <dbReference type="ARBA" id="ARBA00022692"/>
    </source>
</evidence>
<keyword evidence="10" id="KW-0560">Oxidoreductase</keyword>
<evidence type="ECO:0000256" key="5">
    <source>
        <dbReference type="ARBA" id="ARBA00023136"/>
    </source>
</evidence>
<reference evidence="10 11" key="1">
    <citation type="journal article" date="2012" name="J. Bacteriol.">
        <title>Complete genome sequence of phototrophic betaproteobacterium Rubrivivax gelatinosus IL144.</title>
        <authorList>
            <person name="Nagashima S."/>
            <person name="Kamimura A."/>
            <person name="Shimizu T."/>
            <person name="Nakamura-isaki S."/>
            <person name="Aono E."/>
            <person name="Sakamoto K."/>
            <person name="Ichikawa N."/>
            <person name="Nakazawa H."/>
            <person name="Sekine M."/>
            <person name="Yamazaki S."/>
            <person name="Fujita N."/>
            <person name="Shimada K."/>
            <person name="Hanada S."/>
            <person name="Nagashima K.V.P."/>
        </authorList>
    </citation>
    <scope>NUCLEOTIDE SEQUENCE [LARGE SCALE GENOMIC DNA]</scope>
    <source>
        <strain evidence="11">NBRC 100245 / IL144</strain>
    </source>
</reference>
<evidence type="ECO:0000256" key="4">
    <source>
        <dbReference type="ARBA" id="ARBA00022989"/>
    </source>
</evidence>
<dbReference type="STRING" id="983917.RGE_22910"/>
<dbReference type="PANTHER" id="PTHR11403:SF6">
    <property type="entry name" value="NITRIC OXIDE REDUCTASE SUBUNIT E"/>
    <property type="match status" value="1"/>
</dbReference>
<evidence type="ECO:0000313" key="10">
    <source>
        <dbReference type="EMBL" id="BAL95632.1"/>
    </source>
</evidence>
<organism evidence="10 11">
    <name type="scientific">Rubrivivax gelatinosus (strain NBRC 100245 / IL144)</name>
    <dbReference type="NCBI Taxonomy" id="983917"/>
    <lineage>
        <taxon>Bacteria</taxon>
        <taxon>Pseudomonadati</taxon>
        <taxon>Pseudomonadota</taxon>
        <taxon>Betaproteobacteria</taxon>
        <taxon>Burkholderiales</taxon>
        <taxon>Sphaerotilaceae</taxon>
        <taxon>Rubrivivax</taxon>
    </lineage>
</organism>
<keyword evidence="3 6" id="KW-0812">Transmembrane</keyword>
<dbReference type="PROSITE" id="PS50253">
    <property type="entry name" value="COX3"/>
    <property type="match status" value="1"/>
</dbReference>
<dbReference type="InterPro" id="IPR013833">
    <property type="entry name" value="Cyt_c_oxidase_su3_a-hlx"/>
</dbReference>
<dbReference type="PANTHER" id="PTHR11403">
    <property type="entry name" value="CYTOCHROME C OXIDASE SUBUNIT III"/>
    <property type="match status" value="1"/>
</dbReference>
<feature type="transmembrane region" description="Helical" evidence="8">
    <location>
        <begin position="30"/>
        <end position="53"/>
    </location>
</feature>
<evidence type="ECO:0000256" key="2">
    <source>
        <dbReference type="ARBA" id="ARBA00010581"/>
    </source>
</evidence>
<feature type="region of interest" description="Disordered" evidence="7">
    <location>
        <begin position="1"/>
        <end position="22"/>
    </location>
</feature>
<evidence type="ECO:0000256" key="6">
    <source>
        <dbReference type="RuleBase" id="RU003376"/>
    </source>
</evidence>
<protein>
    <submittedName>
        <fullName evidence="10">Putative cytochrome c oxidase subunit 3</fullName>
        <ecNumber evidence="10">1.9.3.1</ecNumber>
    </submittedName>
</protein>
<dbReference type="InterPro" id="IPR000298">
    <property type="entry name" value="Cyt_c_oxidase-like_su3"/>
</dbReference>
<dbReference type="PATRIC" id="fig|983917.3.peg.2221"/>
<keyword evidence="4 8" id="KW-1133">Transmembrane helix</keyword>
<dbReference type="Pfam" id="PF00510">
    <property type="entry name" value="COX3"/>
    <property type="match status" value="1"/>
</dbReference>
<dbReference type="RefSeq" id="WP_014428494.1">
    <property type="nucleotide sequence ID" value="NC_017075.1"/>
</dbReference>
<evidence type="ECO:0000313" key="11">
    <source>
        <dbReference type="Proteomes" id="UP000007883"/>
    </source>
</evidence>
<evidence type="ECO:0000256" key="1">
    <source>
        <dbReference type="ARBA" id="ARBA00004141"/>
    </source>
</evidence>
<feature type="transmembrane region" description="Helical" evidence="8">
    <location>
        <begin position="186"/>
        <end position="205"/>
    </location>
</feature>
<proteinExistence type="inferred from homology"/>
<keyword evidence="5 8" id="KW-0472">Membrane</keyword>
<sequence length="206" mass="22042">MQLQAVLPPAAETASDEPDAPDGPRLLGDLAVWLVIAAELLTFGLLFVSYAFARLQDPAAFDALQATLDLERGALNTVLLVSGSAAVAHAVASFERGRTPAARRWLLAALGCGLGFTVLKSAEIAAKVAAGADLSAETFWMFYLLLSGFHLLHVVAAAVFLAIVWWLAGRGAYGPGRTHVPETAAAFWHMVDLLWIVLFPLLYVMR</sequence>
<dbReference type="KEGG" id="rge:RGE_22910"/>
<name>I0HRJ5_RUBGI</name>
<dbReference type="Proteomes" id="UP000007883">
    <property type="component" value="Chromosome"/>
</dbReference>
<dbReference type="GO" id="GO:0019646">
    <property type="term" value="P:aerobic electron transport chain"/>
    <property type="evidence" value="ECO:0007669"/>
    <property type="project" value="InterPro"/>
</dbReference>
<evidence type="ECO:0000256" key="7">
    <source>
        <dbReference type="SAM" id="MobiDB-lite"/>
    </source>
</evidence>
<feature type="transmembrane region" description="Helical" evidence="8">
    <location>
        <begin position="142"/>
        <end position="166"/>
    </location>
</feature>
<dbReference type="Gene3D" id="1.20.120.80">
    <property type="entry name" value="Cytochrome c oxidase, subunit III, four-helix bundle"/>
    <property type="match status" value="1"/>
</dbReference>
<dbReference type="AlphaFoldDB" id="I0HRJ5"/>
<gene>
    <name evidence="10" type="ordered locus">RGE_22910</name>
</gene>
<dbReference type="HOGENOM" id="CLU_044071_2_0_4"/>
<comment type="subcellular location">
    <subcellularLocation>
        <location evidence="6">Cell membrane</location>
        <topology evidence="6">Multi-pass membrane protein</topology>
    </subcellularLocation>
    <subcellularLocation>
        <location evidence="1">Membrane</location>
        <topology evidence="1">Multi-pass membrane protein</topology>
    </subcellularLocation>
</comment>
<dbReference type="SUPFAM" id="SSF81452">
    <property type="entry name" value="Cytochrome c oxidase subunit III-like"/>
    <property type="match status" value="1"/>
</dbReference>
<accession>I0HRJ5</accession>
<dbReference type="GO" id="GO:0005886">
    <property type="term" value="C:plasma membrane"/>
    <property type="evidence" value="ECO:0007669"/>
    <property type="project" value="UniProtKB-SubCell"/>
</dbReference>
<evidence type="ECO:0000259" key="9">
    <source>
        <dbReference type="PROSITE" id="PS50253"/>
    </source>
</evidence>
<dbReference type="EMBL" id="AP012320">
    <property type="protein sequence ID" value="BAL95632.1"/>
    <property type="molecule type" value="Genomic_DNA"/>
</dbReference>
<dbReference type="InterPro" id="IPR035973">
    <property type="entry name" value="Cyt_c_oxidase_su3-like_sf"/>
</dbReference>
<dbReference type="eggNOG" id="COG1845">
    <property type="taxonomic scope" value="Bacteria"/>
</dbReference>
<dbReference type="GO" id="GO:0016491">
    <property type="term" value="F:oxidoreductase activity"/>
    <property type="evidence" value="ECO:0007669"/>
    <property type="project" value="UniProtKB-KW"/>
</dbReference>
<evidence type="ECO:0000256" key="8">
    <source>
        <dbReference type="SAM" id="Phobius"/>
    </source>
</evidence>
<dbReference type="EC" id="1.9.3.1" evidence="10"/>
<comment type="similarity">
    <text evidence="2 6">Belongs to the cytochrome c oxidase subunit 3 family.</text>
</comment>
<dbReference type="GO" id="GO:0004129">
    <property type="term" value="F:cytochrome-c oxidase activity"/>
    <property type="evidence" value="ECO:0007669"/>
    <property type="project" value="InterPro"/>
</dbReference>